<dbReference type="GO" id="GO:0016070">
    <property type="term" value="P:RNA metabolic process"/>
    <property type="evidence" value="ECO:0007669"/>
    <property type="project" value="InterPro"/>
</dbReference>
<feature type="domain" description="Toxin SymE-like" evidence="1">
    <location>
        <begin position="34"/>
        <end position="81"/>
    </location>
</feature>
<keyword evidence="3" id="KW-1185">Reference proteome</keyword>
<evidence type="ECO:0000259" key="1">
    <source>
        <dbReference type="Pfam" id="PF08845"/>
    </source>
</evidence>
<evidence type="ECO:0000313" key="2">
    <source>
        <dbReference type="EMBL" id="NDL62318.1"/>
    </source>
</evidence>
<organism evidence="2 3">
    <name type="scientific">Acerihabitans arboris</name>
    <dbReference type="NCBI Taxonomy" id="2691583"/>
    <lineage>
        <taxon>Bacteria</taxon>
        <taxon>Pseudomonadati</taxon>
        <taxon>Pseudomonadota</taxon>
        <taxon>Gammaproteobacteria</taxon>
        <taxon>Enterobacterales</taxon>
        <taxon>Pectobacteriaceae</taxon>
        <taxon>Acerihabitans</taxon>
    </lineage>
</organism>
<accession>A0A845SI30</accession>
<dbReference type="RefSeq" id="WP_162365025.1">
    <property type="nucleotide sequence ID" value="NZ_WUBS01000003.1"/>
</dbReference>
<comment type="caution">
    <text evidence="2">The sequence shown here is derived from an EMBL/GenBank/DDBJ whole genome shotgun (WGS) entry which is preliminary data.</text>
</comment>
<proteinExistence type="predicted"/>
<dbReference type="Pfam" id="PF08845">
    <property type="entry name" value="SymE_toxin"/>
    <property type="match status" value="1"/>
</dbReference>
<dbReference type="GO" id="GO:0005737">
    <property type="term" value="C:cytoplasm"/>
    <property type="evidence" value="ECO:0007669"/>
    <property type="project" value="InterPro"/>
</dbReference>
<gene>
    <name evidence="2" type="ORF">GRH90_06060</name>
</gene>
<reference evidence="2 3" key="1">
    <citation type="submission" date="2019-12" db="EMBL/GenBank/DDBJ databases">
        <authorList>
            <person name="Lee S.D."/>
        </authorList>
    </citation>
    <scope>NUCLEOTIDE SEQUENCE [LARGE SCALE GENOMIC DNA]</scope>
    <source>
        <strain evidence="2 3">SAP-6</strain>
    </source>
</reference>
<dbReference type="GO" id="GO:0016788">
    <property type="term" value="F:hydrolase activity, acting on ester bonds"/>
    <property type="evidence" value="ECO:0007669"/>
    <property type="project" value="InterPro"/>
</dbReference>
<evidence type="ECO:0000313" key="3">
    <source>
        <dbReference type="Proteomes" id="UP000461443"/>
    </source>
</evidence>
<dbReference type="GO" id="GO:0003723">
    <property type="term" value="F:RNA binding"/>
    <property type="evidence" value="ECO:0007669"/>
    <property type="project" value="InterPro"/>
</dbReference>
<dbReference type="Proteomes" id="UP000461443">
    <property type="component" value="Unassembled WGS sequence"/>
</dbReference>
<dbReference type="EMBL" id="WUBS01000003">
    <property type="protein sequence ID" value="NDL62318.1"/>
    <property type="molecule type" value="Genomic_DNA"/>
</dbReference>
<protein>
    <submittedName>
        <fullName evidence="2">Type I addiction module toxin, SymE family</fullName>
    </submittedName>
</protein>
<name>A0A845SI30_9GAMM</name>
<dbReference type="InterPro" id="IPR014944">
    <property type="entry name" value="Toxin_SymE-like"/>
</dbReference>
<reference evidence="2 3" key="2">
    <citation type="submission" date="2020-02" db="EMBL/GenBank/DDBJ databases">
        <title>The new genus of Enterobacteriales.</title>
        <authorList>
            <person name="Kim I.S."/>
        </authorList>
    </citation>
    <scope>NUCLEOTIDE SEQUENCE [LARGE SCALE GENOMIC DNA]</scope>
    <source>
        <strain evidence="2 3">SAP-6</strain>
    </source>
</reference>
<sequence length="90" mass="9666">MFKQNELPSTIVPMIKAGAMPKPLPKTKNKVHLYRVGYVPNGGKRTPAPAINLGGHWLAEFGFITGQQLIVSAKRGLIIIKAAENCAEAG</sequence>
<dbReference type="AlphaFoldDB" id="A0A845SI30"/>